<evidence type="ECO:0000256" key="1">
    <source>
        <dbReference type="ARBA" id="ARBA00002254"/>
    </source>
</evidence>
<dbReference type="PANTHER" id="PTHR35091:SF2">
    <property type="entry name" value="FLAGELLAR PROTEIN FLIL"/>
    <property type="match status" value="1"/>
</dbReference>
<evidence type="ECO:0000313" key="11">
    <source>
        <dbReference type="EMBL" id="EHG20504.1"/>
    </source>
</evidence>
<dbReference type="Pfam" id="PF03748">
    <property type="entry name" value="FliL"/>
    <property type="match status" value="1"/>
</dbReference>
<dbReference type="PATRIC" id="fig|679201.3.peg.1414"/>
<keyword evidence="4 10" id="KW-1003">Cell membrane</keyword>
<comment type="caution">
    <text evidence="11">The sequence shown here is derived from an EMBL/GenBank/DDBJ whole genome shotgun (WGS) entry which is preliminary data.</text>
</comment>
<dbReference type="GO" id="GO:0005886">
    <property type="term" value="C:plasma membrane"/>
    <property type="evidence" value="ECO:0007669"/>
    <property type="project" value="UniProtKB-SubCell"/>
</dbReference>
<dbReference type="PANTHER" id="PTHR35091">
    <property type="entry name" value="FLAGELLAR PROTEIN FLIL"/>
    <property type="match status" value="1"/>
</dbReference>
<keyword evidence="12" id="KW-1185">Reference proteome</keyword>
<gene>
    <name evidence="11" type="ORF">HMPREF9334_01400</name>
</gene>
<keyword evidence="8 10" id="KW-1133">Transmembrane helix</keyword>
<dbReference type="eggNOG" id="COG1580">
    <property type="taxonomic scope" value="Bacteria"/>
</dbReference>
<dbReference type="RefSeq" id="WP_006692847.1">
    <property type="nucleotide sequence ID" value="NZ_JH376799.1"/>
</dbReference>
<comment type="similarity">
    <text evidence="3 10">Belongs to the FliL family.</text>
</comment>
<dbReference type="Proteomes" id="UP000004129">
    <property type="component" value="Unassembled WGS sequence"/>
</dbReference>
<dbReference type="AlphaFoldDB" id="G5GQ69"/>
<keyword evidence="11" id="KW-0969">Cilium</keyword>
<organism evidence="11 12">
    <name type="scientific">Selenomonas infelix ATCC 43532</name>
    <dbReference type="NCBI Taxonomy" id="679201"/>
    <lineage>
        <taxon>Bacteria</taxon>
        <taxon>Bacillati</taxon>
        <taxon>Bacillota</taxon>
        <taxon>Negativicutes</taxon>
        <taxon>Selenomonadales</taxon>
        <taxon>Selenomonadaceae</taxon>
        <taxon>Selenomonas</taxon>
    </lineage>
</organism>
<proteinExistence type="inferred from homology"/>
<evidence type="ECO:0000256" key="10">
    <source>
        <dbReference type="RuleBase" id="RU364125"/>
    </source>
</evidence>
<evidence type="ECO:0000256" key="9">
    <source>
        <dbReference type="ARBA" id="ARBA00023136"/>
    </source>
</evidence>
<comment type="function">
    <text evidence="1 10">Controls the rotational direction of flagella during chemotaxis.</text>
</comment>
<comment type="subcellular location">
    <subcellularLocation>
        <location evidence="2">Cell membrane</location>
        <topology evidence="2">Single-pass membrane protein</topology>
    </subcellularLocation>
</comment>
<sequence length="174" mass="18495">MAEEKEEQAAVEQPKQKSPMLMMIVVVVVAVLVAVAAAGGISYYIFSQAETPSHAEDGGGGRANHDPGVFYKLGDPKEGILVNVGGGRAGKFLKAGIVLELNPGKSDNVVDGKVGSVAETKILDTTMQFLRAAPLEEFDASNQDALKKQLKDALNERLGQGSVYDVYITSFLLQ</sequence>
<dbReference type="HOGENOM" id="CLU_1544868_0_0_9"/>
<evidence type="ECO:0000256" key="4">
    <source>
        <dbReference type="ARBA" id="ARBA00022475"/>
    </source>
</evidence>
<feature type="transmembrane region" description="Helical" evidence="10">
    <location>
        <begin position="21"/>
        <end position="46"/>
    </location>
</feature>
<evidence type="ECO:0000256" key="2">
    <source>
        <dbReference type="ARBA" id="ARBA00004162"/>
    </source>
</evidence>
<evidence type="ECO:0000256" key="6">
    <source>
        <dbReference type="ARBA" id="ARBA00022692"/>
    </source>
</evidence>
<evidence type="ECO:0000256" key="8">
    <source>
        <dbReference type="ARBA" id="ARBA00022989"/>
    </source>
</evidence>
<dbReference type="GO" id="GO:0009425">
    <property type="term" value="C:bacterial-type flagellum basal body"/>
    <property type="evidence" value="ECO:0007669"/>
    <property type="project" value="InterPro"/>
</dbReference>
<keyword evidence="7 10" id="KW-0283">Flagellar rotation</keyword>
<name>G5GQ69_9FIRM</name>
<evidence type="ECO:0000256" key="7">
    <source>
        <dbReference type="ARBA" id="ARBA00022779"/>
    </source>
</evidence>
<evidence type="ECO:0000256" key="3">
    <source>
        <dbReference type="ARBA" id="ARBA00008281"/>
    </source>
</evidence>
<keyword evidence="11" id="KW-0282">Flagellum</keyword>
<dbReference type="STRING" id="679201.HMPREF9334_01400"/>
<protein>
    <recommendedName>
        <fullName evidence="10">Flagellar protein FliL</fullName>
    </recommendedName>
</protein>
<dbReference type="GO" id="GO:0071978">
    <property type="term" value="P:bacterial-type flagellum-dependent swarming motility"/>
    <property type="evidence" value="ECO:0007669"/>
    <property type="project" value="TreeGrafter"/>
</dbReference>
<evidence type="ECO:0000313" key="12">
    <source>
        <dbReference type="Proteomes" id="UP000004129"/>
    </source>
</evidence>
<keyword evidence="5 10" id="KW-0145">Chemotaxis</keyword>
<keyword evidence="9 10" id="KW-0472">Membrane</keyword>
<keyword evidence="11" id="KW-0966">Cell projection</keyword>
<dbReference type="OrthoDB" id="1634000at2"/>
<keyword evidence="6 10" id="KW-0812">Transmembrane</keyword>
<dbReference type="InterPro" id="IPR005503">
    <property type="entry name" value="FliL"/>
</dbReference>
<dbReference type="GO" id="GO:0006935">
    <property type="term" value="P:chemotaxis"/>
    <property type="evidence" value="ECO:0007669"/>
    <property type="project" value="UniProtKB-KW"/>
</dbReference>
<evidence type="ECO:0000256" key="5">
    <source>
        <dbReference type="ARBA" id="ARBA00022500"/>
    </source>
</evidence>
<dbReference type="EMBL" id="ACZM01000015">
    <property type="protein sequence ID" value="EHG20504.1"/>
    <property type="molecule type" value="Genomic_DNA"/>
</dbReference>
<reference evidence="11 12" key="1">
    <citation type="submission" date="2011-08" db="EMBL/GenBank/DDBJ databases">
        <title>The Genome Sequence of Selenomonas infelix ATCC 43532.</title>
        <authorList>
            <consortium name="The Broad Institute Genome Sequencing Platform"/>
            <person name="Earl A."/>
            <person name="Ward D."/>
            <person name="Feldgarden M."/>
            <person name="Gevers D."/>
            <person name="Izard J."/>
            <person name="Blanton J.M."/>
            <person name="Baranova O.V."/>
            <person name="Dewhirst F.E."/>
            <person name="Young S.K."/>
            <person name="Zeng Q."/>
            <person name="Gargeya S."/>
            <person name="Fitzgerald M."/>
            <person name="Haas B."/>
            <person name="Abouelleil A."/>
            <person name="Alvarado L."/>
            <person name="Arachchi H.M."/>
            <person name="Berlin A."/>
            <person name="Brown A."/>
            <person name="Chapman S.B."/>
            <person name="Chen Z."/>
            <person name="Dunbar C."/>
            <person name="Freedman E."/>
            <person name="Gearin G."/>
            <person name="Gellesch M."/>
            <person name="Goldberg J."/>
            <person name="Griggs A."/>
            <person name="Gujja S."/>
            <person name="Heiman D."/>
            <person name="Howarth C."/>
            <person name="Larson L."/>
            <person name="Lui A."/>
            <person name="MacDonald P.J.P."/>
            <person name="Montmayeur A."/>
            <person name="Murphy C."/>
            <person name="Neiman D."/>
            <person name="Pearson M."/>
            <person name="Priest M."/>
            <person name="Roberts A."/>
            <person name="Saif S."/>
            <person name="Shea T."/>
            <person name="Shenoy N."/>
            <person name="Sisk P."/>
            <person name="Stolte C."/>
            <person name="Sykes S."/>
            <person name="Wortman J."/>
            <person name="Nusbaum C."/>
            <person name="Birren B."/>
        </authorList>
    </citation>
    <scope>NUCLEOTIDE SEQUENCE [LARGE SCALE GENOMIC DNA]</scope>
    <source>
        <strain evidence="11 12">ATCC 43532</strain>
    </source>
</reference>
<accession>G5GQ69</accession>